<dbReference type="GO" id="GO:0016853">
    <property type="term" value="F:isomerase activity"/>
    <property type="evidence" value="ECO:0007669"/>
    <property type="project" value="UniProtKB-KW"/>
</dbReference>
<dbReference type="SUPFAM" id="SSF57783">
    <property type="entry name" value="Zinc beta-ribbon"/>
    <property type="match status" value="1"/>
</dbReference>
<comment type="caution">
    <text evidence="1">The sequence shown here is derived from an EMBL/GenBank/DDBJ whole genome shotgun (WGS) entry which is preliminary data.</text>
</comment>
<evidence type="ECO:0000313" key="2">
    <source>
        <dbReference type="Proteomes" id="UP000006324"/>
    </source>
</evidence>
<gene>
    <name evidence="1" type="ORF">LEP1GSC104_2093</name>
</gene>
<dbReference type="Gene3D" id="3.30.65.10">
    <property type="entry name" value="Bacterial Topoisomerase I, domain 1"/>
    <property type="match status" value="1"/>
</dbReference>
<protein>
    <submittedName>
        <fullName evidence="1">Topoisomerase DNA-binding C4 zinc finger domain protein</fullName>
    </submittedName>
</protein>
<evidence type="ECO:0000313" key="1">
    <source>
        <dbReference type="EMBL" id="EKO24627.1"/>
    </source>
</evidence>
<reference evidence="1 2" key="1">
    <citation type="submission" date="2012-09" db="EMBL/GenBank/DDBJ databases">
        <authorList>
            <person name="Harkins D.M."/>
            <person name="Durkin A.S."/>
            <person name="Brinkac L.M."/>
            <person name="Selengut J.D."/>
            <person name="Sanka R."/>
            <person name="DePew J."/>
            <person name="Purushe J."/>
            <person name="Chanthongthip A."/>
            <person name="Lattana O."/>
            <person name="Phetsouvanh R."/>
            <person name="Newton P.N."/>
            <person name="Vinetz J.M."/>
            <person name="Sutton G.G."/>
            <person name="Nelson W.C."/>
            <person name="Fouts D.E."/>
        </authorList>
    </citation>
    <scope>NUCLEOTIDE SEQUENCE [LARGE SCALE GENOMIC DNA]</scope>
    <source>
        <strain evidence="1 2">UI 12621</strain>
    </source>
</reference>
<dbReference type="EMBL" id="AHNQ02000031">
    <property type="protein sequence ID" value="EKO24627.1"/>
    <property type="molecule type" value="Genomic_DNA"/>
</dbReference>
<proteinExistence type="predicted"/>
<keyword evidence="1" id="KW-0238">DNA-binding</keyword>
<dbReference type="AlphaFoldDB" id="A0A0F6H8P5"/>
<name>A0A0F6H8P5_LEPIR</name>
<keyword evidence="1" id="KW-0413">Isomerase</keyword>
<dbReference type="GO" id="GO:0003677">
    <property type="term" value="F:DNA binding"/>
    <property type="evidence" value="ECO:0007669"/>
    <property type="project" value="UniProtKB-KW"/>
</dbReference>
<dbReference type="Proteomes" id="UP000006324">
    <property type="component" value="Unassembled WGS sequence"/>
</dbReference>
<sequence length="160" mass="18536">MTIKSREGIILCIFNLRRMFLFNIIICTKCDIEYYIHSAPGSLKDEGKHIQCESCGTSIFIGSKPNIRFSIISVEKKKLEDEKGISTFPPDDPLIVYPKTPKCNCNEEMVVRKSHRGEFWGCAKFPKGCKKTQTYIHETPYRRGDPEEEKDYVPLYMRLS</sequence>
<accession>A0A0F6H8P5</accession>
<organism evidence="1 2">
    <name type="scientific">Leptospira interrogans str. UI 12621</name>
    <dbReference type="NCBI Taxonomy" id="1049937"/>
    <lineage>
        <taxon>Bacteria</taxon>
        <taxon>Pseudomonadati</taxon>
        <taxon>Spirochaetota</taxon>
        <taxon>Spirochaetia</taxon>
        <taxon>Leptospirales</taxon>
        <taxon>Leptospiraceae</taxon>
        <taxon>Leptospira</taxon>
    </lineage>
</organism>